<feature type="transmembrane region" description="Helical" evidence="1">
    <location>
        <begin position="99"/>
        <end position="116"/>
    </location>
</feature>
<sequence>MQDILLFLGLCGGALVLYILLITLLPRYLPATVVERPLQWAYQASGALILLAMLGSWSPWELRIRYPAAFSLLIVGCGLLGGMWAQLAVGSGRAWAQAHAWLTPFLVPFLIGWLTLRDNENEVVYQDERVRIELETWTGMLSETTNTRLTLYQTRALLFEQRMGNLHAGLLGPGANRNVDLSTKQGWAMIHRVKVNTDSLRGVAQTQTGEYPFVITNPKSGERLPPAPAAAPIKALPPPVDDNYVYNFVEEMPHLPGSHGKMPIEQAILSRLVLPRDGKEGRVFLRLEVDTVGNVRNLHIDRGLNANTDSAVLAAARHLPRLIPGRQHGRPVIVRLILGDLLVTKPKVRRDKTRRP</sequence>
<evidence type="ECO:0000313" key="4">
    <source>
        <dbReference type="Proteomes" id="UP000664144"/>
    </source>
</evidence>
<keyword evidence="1" id="KW-0472">Membrane</keyword>
<evidence type="ECO:0000259" key="2">
    <source>
        <dbReference type="Pfam" id="PF03544"/>
    </source>
</evidence>
<dbReference type="RefSeq" id="WP_206986926.1">
    <property type="nucleotide sequence ID" value="NZ_JAFLQZ010000029.1"/>
</dbReference>
<accession>A0A939JFH3</accession>
<organism evidence="3 4">
    <name type="scientific">Hymenobacter telluris</name>
    <dbReference type="NCBI Taxonomy" id="2816474"/>
    <lineage>
        <taxon>Bacteria</taxon>
        <taxon>Pseudomonadati</taxon>
        <taxon>Bacteroidota</taxon>
        <taxon>Cytophagia</taxon>
        <taxon>Cytophagales</taxon>
        <taxon>Hymenobacteraceae</taxon>
        <taxon>Hymenobacter</taxon>
    </lineage>
</organism>
<gene>
    <name evidence="3" type="ORF">J0X19_23865</name>
</gene>
<evidence type="ECO:0000256" key="1">
    <source>
        <dbReference type="SAM" id="Phobius"/>
    </source>
</evidence>
<dbReference type="Gene3D" id="3.30.1150.10">
    <property type="match status" value="1"/>
</dbReference>
<keyword evidence="1" id="KW-0812">Transmembrane</keyword>
<dbReference type="Pfam" id="PF03544">
    <property type="entry name" value="TonB_C"/>
    <property type="match status" value="1"/>
</dbReference>
<reference evidence="3" key="1">
    <citation type="submission" date="2021-03" db="EMBL/GenBank/DDBJ databases">
        <authorList>
            <person name="Kim M.K."/>
        </authorList>
    </citation>
    <scope>NUCLEOTIDE SEQUENCE</scope>
    <source>
        <strain evidence="3">BT186</strain>
    </source>
</reference>
<keyword evidence="1" id="KW-1133">Transmembrane helix</keyword>
<dbReference type="EMBL" id="JAFLQZ010000029">
    <property type="protein sequence ID" value="MBO0361018.1"/>
    <property type="molecule type" value="Genomic_DNA"/>
</dbReference>
<feature type="transmembrane region" description="Helical" evidence="1">
    <location>
        <begin position="66"/>
        <end position="87"/>
    </location>
</feature>
<dbReference type="InterPro" id="IPR037682">
    <property type="entry name" value="TonB_C"/>
</dbReference>
<protein>
    <submittedName>
        <fullName evidence="3">Energy transducer TonB</fullName>
    </submittedName>
</protein>
<dbReference type="AlphaFoldDB" id="A0A939JFH3"/>
<feature type="domain" description="TonB C-terminal" evidence="2">
    <location>
        <begin position="276"/>
        <end position="335"/>
    </location>
</feature>
<dbReference type="GO" id="GO:0055085">
    <property type="term" value="P:transmembrane transport"/>
    <property type="evidence" value="ECO:0007669"/>
    <property type="project" value="InterPro"/>
</dbReference>
<keyword evidence="4" id="KW-1185">Reference proteome</keyword>
<feature type="transmembrane region" description="Helical" evidence="1">
    <location>
        <begin position="6"/>
        <end position="28"/>
    </location>
</feature>
<proteinExistence type="predicted"/>
<evidence type="ECO:0000313" key="3">
    <source>
        <dbReference type="EMBL" id="MBO0361018.1"/>
    </source>
</evidence>
<comment type="caution">
    <text evidence="3">The sequence shown here is derived from an EMBL/GenBank/DDBJ whole genome shotgun (WGS) entry which is preliminary data.</text>
</comment>
<feature type="transmembrane region" description="Helical" evidence="1">
    <location>
        <begin position="40"/>
        <end position="60"/>
    </location>
</feature>
<name>A0A939JFH3_9BACT</name>
<dbReference type="SUPFAM" id="SSF74653">
    <property type="entry name" value="TolA/TonB C-terminal domain"/>
    <property type="match status" value="1"/>
</dbReference>
<dbReference type="Proteomes" id="UP000664144">
    <property type="component" value="Unassembled WGS sequence"/>
</dbReference>